<proteinExistence type="predicted"/>
<evidence type="ECO:0000259" key="3">
    <source>
        <dbReference type="PROSITE" id="PS51900"/>
    </source>
</evidence>
<dbReference type="InterPro" id="IPR044068">
    <property type="entry name" value="CB"/>
</dbReference>
<dbReference type="Proteomes" id="UP000017590">
    <property type="component" value="Chromosome"/>
</dbReference>
<evidence type="ECO:0000256" key="1">
    <source>
        <dbReference type="ARBA" id="ARBA00023125"/>
    </source>
</evidence>
<evidence type="ECO:0000313" key="4">
    <source>
        <dbReference type="EMBL" id="AGY77277.1"/>
    </source>
</evidence>
<feature type="domain" description="Core-binding (CB)" evidence="3">
    <location>
        <begin position="20"/>
        <end position="97"/>
    </location>
</feature>
<accession>A0ABM5NXI0</accession>
<dbReference type="InterPro" id="IPR010998">
    <property type="entry name" value="Integrase_recombinase_N"/>
</dbReference>
<dbReference type="RefSeq" id="WP_013237646.1">
    <property type="nucleotide sequence ID" value="NC_022592.1"/>
</dbReference>
<sequence length="120" mass="13966">MQIKNSTKLLLKYDVYARLLKDYLSLDEFNNLSPLTISSRRLTIVSFMNYLGDNGVASIYNCNQKNVTNYLISICNLASSTISGRTFILRHFFNYLYNASYIMYSGNEFYHFIHLMKLDG</sequence>
<keyword evidence="1 2" id="KW-0238">DNA-binding</keyword>
<organism evidence="4 5">
    <name type="scientific">Clostridium autoethanogenum DSM 10061</name>
    <dbReference type="NCBI Taxonomy" id="1341692"/>
    <lineage>
        <taxon>Bacteria</taxon>
        <taxon>Bacillati</taxon>
        <taxon>Bacillota</taxon>
        <taxon>Clostridia</taxon>
        <taxon>Eubacteriales</taxon>
        <taxon>Clostridiaceae</taxon>
        <taxon>Clostridium</taxon>
    </lineage>
</organism>
<protein>
    <submittedName>
        <fullName evidence="4">Site-specific integrase</fullName>
    </submittedName>
</protein>
<reference evidence="5" key="1">
    <citation type="journal article" date="2014" name="Biotechnol. Biofuels">
        <title>Comparison of single-molecule sequencing and hybrid approaches for finishing the genome of Clostridium autoethanogenum and analysis of CRISPR systems in industrial relevant Clostridia.</title>
        <authorList>
            <person name="Brown S.D."/>
            <person name="Nagaraju S."/>
            <person name="Utturkar S."/>
            <person name="De Tissera S."/>
            <person name="Segovia S."/>
            <person name="Mitchell W."/>
            <person name="Land M.L."/>
            <person name="Dassanayake A."/>
            <person name="Kopke M."/>
        </authorList>
    </citation>
    <scope>NUCLEOTIDE SEQUENCE [LARGE SCALE GENOMIC DNA]</scope>
    <source>
        <strain evidence="5">DSM 10061</strain>
    </source>
</reference>
<dbReference type="EMBL" id="CP006763">
    <property type="protein sequence ID" value="AGY77277.1"/>
    <property type="molecule type" value="Genomic_DNA"/>
</dbReference>
<evidence type="ECO:0000313" key="5">
    <source>
        <dbReference type="Proteomes" id="UP000017590"/>
    </source>
</evidence>
<dbReference type="PROSITE" id="PS51900">
    <property type="entry name" value="CB"/>
    <property type="match status" value="1"/>
</dbReference>
<dbReference type="Gene3D" id="1.10.150.130">
    <property type="match status" value="1"/>
</dbReference>
<evidence type="ECO:0000256" key="2">
    <source>
        <dbReference type="PROSITE-ProRule" id="PRU01248"/>
    </source>
</evidence>
<gene>
    <name evidence="4" type="ORF">CAETHG_3074</name>
</gene>
<name>A0ABM5NXI0_9CLOT</name>
<keyword evidence="5" id="KW-1185">Reference proteome</keyword>